<dbReference type="STRING" id="1314773.A0A3N2QAE6"/>
<reference evidence="3 4" key="1">
    <citation type="journal article" date="2018" name="Mol. Ecol.">
        <title>The obligate alkalophilic soda-lake fungus Sodiomyces alkalinus has shifted to a protein diet.</title>
        <authorList>
            <person name="Grum-Grzhimaylo A.A."/>
            <person name="Falkoski D.L."/>
            <person name="van den Heuvel J."/>
            <person name="Valero-Jimenez C.A."/>
            <person name="Min B."/>
            <person name="Choi I.G."/>
            <person name="Lipzen A."/>
            <person name="Daum C.G."/>
            <person name="Aanen D.K."/>
            <person name="Tsang A."/>
            <person name="Henrissat B."/>
            <person name="Bilanenko E.N."/>
            <person name="de Vries R.P."/>
            <person name="van Kan J.A.L."/>
            <person name="Grigoriev I.V."/>
            <person name="Debets A.J.M."/>
        </authorList>
    </citation>
    <scope>NUCLEOTIDE SEQUENCE [LARGE SCALE GENOMIC DNA]</scope>
    <source>
        <strain evidence="3 4">F11</strain>
    </source>
</reference>
<feature type="domain" description="NTF2" evidence="2">
    <location>
        <begin position="16"/>
        <end position="218"/>
    </location>
</feature>
<feature type="region of interest" description="Disordered" evidence="1">
    <location>
        <begin position="96"/>
        <end position="123"/>
    </location>
</feature>
<evidence type="ECO:0000256" key="1">
    <source>
        <dbReference type="SAM" id="MobiDB-lite"/>
    </source>
</evidence>
<dbReference type="OrthoDB" id="25408at2759"/>
<dbReference type="InterPro" id="IPR018222">
    <property type="entry name" value="Nuclear_transport_factor_2_euk"/>
</dbReference>
<sequence length="219" mass="23321">MALPTRETQIKQAADTAKIFVDAYYDALNRRRPSAALPPFYVSASTAYNTHPPDISINGRPLTSPAEYAALLEQHYFKGEANGATAAAGATGATGATGGAGGAGATPNGTNPPATTSRQAPATTPQVRFEIESFDAHVVNPDYNLAAPPHVLSTPDKSGAKCSVLTQVTGRVYYGRGRDAPAKTFNEVFVLVPNWDMFVRNPPKGARRWLIMSQNFRAL</sequence>
<accession>A0A3N2QAE6</accession>
<dbReference type="RefSeq" id="XP_028471526.1">
    <property type="nucleotide sequence ID" value="XM_028609501.1"/>
</dbReference>
<gene>
    <name evidence="3" type="ORF">SODALDRAFT_320115</name>
</gene>
<proteinExistence type="predicted"/>
<keyword evidence="4" id="KW-1185">Reference proteome</keyword>
<name>A0A3N2QAE6_SODAK</name>
<dbReference type="AlphaFoldDB" id="A0A3N2QAE6"/>
<dbReference type="InterPro" id="IPR032710">
    <property type="entry name" value="NTF2-like_dom_sf"/>
</dbReference>
<organism evidence="3 4">
    <name type="scientific">Sodiomyces alkalinus (strain CBS 110278 / VKM F-3762 / F11)</name>
    <name type="common">Alkaliphilic filamentous fungus</name>
    <dbReference type="NCBI Taxonomy" id="1314773"/>
    <lineage>
        <taxon>Eukaryota</taxon>
        <taxon>Fungi</taxon>
        <taxon>Dikarya</taxon>
        <taxon>Ascomycota</taxon>
        <taxon>Pezizomycotina</taxon>
        <taxon>Sordariomycetes</taxon>
        <taxon>Hypocreomycetidae</taxon>
        <taxon>Glomerellales</taxon>
        <taxon>Plectosphaerellaceae</taxon>
        <taxon>Sodiomyces</taxon>
    </lineage>
</organism>
<dbReference type="Proteomes" id="UP000272025">
    <property type="component" value="Unassembled WGS sequence"/>
</dbReference>
<dbReference type="SUPFAM" id="SSF54427">
    <property type="entry name" value="NTF2-like"/>
    <property type="match status" value="1"/>
</dbReference>
<protein>
    <recommendedName>
        <fullName evidence="2">NTF2 domain-containing protein</fullName>
    </recommendedName>
</protein>
<evidence type="ECO:0000313" key="4">
    <source>
        <dbReference type="Proteomes" id="UP000272025"/>
    </source>
</evidence>
<evidence type="ECO:0000259" key="2">
    <source>
        <dbReference type="PROSITE" id="PS50177"/>
    </source>
</evidence>
<dbReference type="PROSITE" id="PS50177">
    <property type="entry name" value="NTF2_DOMAIN"/>
    <property type="match status" value="1"/>
</dbReference>
<dbReference type="GeneID" id="39577979"/>
<dbReference type="EMBL" id="ML119051">
    <property type="protein sequence ID" value="ROT43720.1"/>
    <property type="molecule type" value="Genomic_DNA"/>
</dbReference>
<evidence type="ECO:0000313" key="3">
    <source>
        <dbReference type="EMBL" id="ROT43720.1"/>
    </source>
</evidence>
<feature type="compositionally biased region" description="Low complexity" evidence="1">
    <location>
        <begin position="105"/>
        <end position="116"/>
    </location>
</feature>
<dbReference type="Gene3D" id="3.10.450.50">
    <property type="match status" value="2"/>
</dbReference>